<dbReference type="Pfam" id="PF00533">
    <property type="entry name" value="BRCT"/>
    <property type="match status" value="1"/>
</dbReference>
<evidence type="ECO:0000256" key="1">
    <source>
        <dbReference type="SAM" id="MobiDB-lite"/>
    </source>
</evidence>
<dbReference type="InterPro" id="IPR036420">
    <property type="entry name" value="BRCT_dom_sf"/>
</dbReference>
<protein>
    <submittedName>
        <fullName evidence="3">(Mediterranean fruit fly) hypothetical protein</fullName>
    </submittedName>
</protein>
<dbReference type="InterPro" id="IPR001357">
    <property type="entry name" value="BRCT_dom"/>
</dbReference>
<organism evidence="3 4">
    <name type="scientific">Ceratitis capitata</name>
    <name type="common">Mediterranean fruit fly</name>
    <name type="synonym">Tephritis capitata</name>
    <dbReference type="NCBI Taxonomy" id="7213"/>
    <lineage>
        <taxon>Eukaryota</taxon>
        <taxon>Metazoa</taxon>
        <taxon>Ecdysozoa</taxon>
        <taxon>Arthropoda</taxon>
        <taxon>Hexapoda</taxon>
        <taxon>Insecta</taxon>
        <taxon>Pterygota</taxon>
        <taxon>Neoptera</taxon>
        <taxon>Endopterygota</taxon>
        <taxon>Diptera</taxon>
        <taxon>Brachycera</taxon>
        <taxon>Muscomorpha</taxon>
        <taxon>Tephritoidea</taxon>
        <taxon>Tephritidae</taxon>
        <taxon>Ceratitis</taxon>
        <taxon>Ceratitis</taxon>
    </lineage>
</organism>
<dbReference type="SMART" id="SM00292">
    <property type="entry name" value="BRCT"/>
    <property type="match status" value="3"/>
</dbReference>
<dbReference type="PANTHER" id="PTHR14625">
    <property type="entry name" value="MICROCEPHALIN"/>
    <property type="match status" value="1"/>
</dbReference>
<dbReference type="EMBL" id="CAJHJT010000056">
    <property type="protein sequence ID" value="CAD7014983.1"/>
    <property type="molecule type" value="Genomic_DNA"/>
</dbReference>
<comment type="caution">
    <text evidence="3">The sequence shown here is derived from an EMBL/GenBank/DDBJ whole genome shotgun (WGS) entry which is preliminary data.</text>
</comment>
<feature type="domain" description="BRCT" evidence="2">
    <location>
        <begin position="1180"/>
        <end position="1262"/>
    </location>
</feature>
<evidence type="ECO:0000313" key="4">
    <source>
        <dbReference type="Proteomes" id="UP000606786"/>
    </source>
</evidence>
<dbReference type="CDD" id="cd17736">
    <property type="entry name" value="BRCT_microcephalin_rpt2"/>
    <property type="match status" value="1"/>
</dbReference>
<dbReference type="CDD" id="cd17716">
    <property type="entry name" value="BRCT_microcephalin_rpt1"/>
    <property type="match status" value="1"/>
</dbReference>
<feature type="domain" description="BRCT" evidence="2">
    <location>
        <begin position="263"/>
        <end position="353"/>
    </location>
</feature>
<dbReference type="SUPFAM" id="SSF52113">
    <property type="entry name" value="BRCT domain"/>
    <property type="match status" value="3"/>
</dbReference>
<dbReference type="InterPro" id="IPR022047">
    <property type="entry name" value="Microcephalin-like"/>
</dbReference>
<feature type="region of interest" description="Disordered" evidence="1">
    <location>
        <begin position="369"/>
        <end position="418"/>
    </location>
</feature>
<dbReference type="CDD" id="cd17751">
    <property type="entry name" value="BRCT_microcephalin_rpt3"/>
    <property type="match status" value="1"/>
</dbReference>
<feature type="region of interest" description="Disordered" evidence="1">
    <location>
        <begin position="492"/>
        <end position="531"/>
    </location>
</feature>
<dbReference type="OrthoDB" id="2384350at2759"/>
<dbReference type="PROSITE" id="PS50172">
    <property type="entry name" value="BRCT"/>
    <property type="match status" value="3"/>
</dbReference>
<feature type="compositionally biased region" description="Basic and acidic residues" evidence="1">
    <location>
        <begin position="914"/>
        <end position="926"/>
    </location>
</feature>
<accession>A0A811VLJ6</accession>
<dbReference type="Pfam" id="PF16589">
    <property type="entry name" value="BRCT_2"/>
    <property type="match status" value="1"/>
</dbReference>
<name>A0A811VLJ6_CERCA</name>
<dbReference type="Pfam" id="PF12738">
    <property type="entry name" value="PTCB-BRCT"/>
    <property type="match status" value="1"/>
</dbReference>
<feature type="region of interest" description="Disordered" evidence="1">
    <location>
        <begin position="914"/>
        <end position="945"/>
    </location>
</feature>
<feature type="compositionally biased region" description="Basic residues" evidence="1">
    <location>
        <begin position="625"/>
        <end position="636"/>
    </location>
</feature>
<sequence length="1285" mass="143602">MDKFVKRTPSWQTITYANSLEKSRRKLQLSDPSVKKKPLRESQLQPSATKECSLRSSRRLSIRDEHLLKIFASKPDQPLLPLNEDSGLSSSSQSSLDNIVNLTQTTSKVEKQFMPVEIEHNLCELSDYVNSTDAARSQQKLFISQTPPVTFNEEFCEDNENNITTIRSDTTITASTKSDHNALENKSNNNNLRRPSSTPKVINQHQMACIHRDMNSPSATVRLRAMKALKSNPKNSPYTGFDVPHEEQNIISEEELHPPPPPSIEELMRDIVVYVEVRTGEDNRSDGVKKVISQLGARVNDKLLRDTTHVIFKDGLLSTYKKAKNWNIPVVSILWIEACKNKRMICEPNDFPISNIDRYENPELYEKMKRHKSMQPDSECNKRIRLKQGTPKSSAEVPTRTPTSAANTPKTSKKQQTDISQFFRKLANTNNTPTSDNNGVTGSTISITKANEIPESPATQLLNRIESNTFTPLRPRRIETDPSTTTLKFEMSLKPSSSGDFSETTMISSQSKKCLQKPSSPPRSCKKPSPRKRVIIRRSSVHLPVEQGASTYSLQMTETDTPVRVTRRRSSTYAAVNMSLSTIDRNAPESNMHCNQTAFSTIAEENGEVASGKNSNTTAGQKSPKSSKGRLKKRRTTYTNKTPEMSPEKKVKTTIRRTLYTPQPIEESISEMSVTKVNGTSKVLDENLLHFALTPTTLAENKVNLTGKSDKKDIETGALIEEHSATMIFSSTRLPSANRRRTLFDVSMDIIQQRLHNINNSARRSITKELTYNEKSPIIGVCKTVANEIGESNNLSTPKTNATTSVISPPKTIKKRKLFVPNDVSLILTATPPVSAKKSTAETNAKRRRTITPQLIEKRMITKPRKSIATKTKSHSEVMISPTSSNEITNQTKNSAQSVPILGNELTNFEENDKLAESSIPRKDSDQTSSGNTEESKSETRLSENQVIVNESKEIIPTATLPKLKGSFMSIISSKTSDTTVKQQLQHDLGIDENIVLDTPSTTTVLGQAAADENARVSSTLDLPQSITNHAAAKFVKKSQMTATPDTAKDAVVVGATGGATGTAIQSNAAGNSKKWPYIVCTNMHREQIKVMREAISALGGLQLNHCVNDDTTHVVSYEPRRTLNLLRGLIRGLWIVDYKWVLDSLKTGYWLNEEDYELRVFSRAIEICRTERQAFGNTYKCELFADLGTFYISSRCGPISRENLKELIELCGGKVVDHRKRAKYILGDPHRTLEEKVYVTPFWVLDSITHMQVMRHQKYAYVKTSVAKPPAQIQQTNTETVTTP</sequence>
<dbReference type="Proteomes" id="UP000606786">
    <property type="component" value="Unassembled WGS sequence"/>
</dbReference>
<dbReference type="Gene3D" id="3.40.50.10190">
    <property type="entry name" value="BRCT domain"/>
    <property type="match status" value="3"/>
</dbReference>
<evidence type="ECO:0000313" key="3">
    <source>
        <dbReference type="EMBL" id="CAD7014983.1"/>
    </source>
</evidence>
<feature type="domain" description="BRCT" evidence="2">
    <location>
        <begin position="1092"/>
        <end position="1159"/>
    </location>
</feature>
<reference evidence="3" key="1">
    <citation type="submission" date="2020-11" db="EMBL/GenBank/DDBJ databases">
        <authorList>
            <person name="Whitehead M."/>
        </authorList>
    </citation>
    <scope>NUCLEOTIDE SEQUENCE</scope>
    <source>
        <strain evidence="3">EGII</strain>
    </source>
</reference>
<gene>
    <name evidence="3" type="ORF">CCAP1982_LOCUS22942</name>
</gene>
<proteinExistence type="predicted"/>
<feature type="region of interest" description="Disordered" evidence="1">
    <location>
        <begin position="607"/>
        <end position="652"/>
    </location>
</feature>
<feature type="region of interest" description="Disordered" evidence="1">
    <location>
        <begin position="170"/>
        <end position="200"/>
    </location>
</feature>
<feature type="region of interest" description="Disordered" evidence="1">
    <location>
        <begin position="862"/>
        <end position="893"/>
    </location>
</feature>
<feature type="compositionally biased region" description="Polar residues" evidence="1">
    <location>
        <begin position="494"/>
        <end position="513"/>
    </location>
</feature>
<dbReference type="GO" id="GO:0000278">
    <property type="term" value="P:mitotic cell cycle"/>
    <property type="evidence" value="ECO:0007669"/>
    <property type="project" value="TreeGrafter"/>
</dbReference>
<feature type="compositionally biased region" description="Polar residues" evidence="1">
    <location>
        <begin position="881"/>
        <end position="893"/>
    </location>
</feature>
<keyword evidence="4" id="KW-1185">Reference proteome</keyword>
<feature type="compositionally biased region" description="Polar residues" evidence="1">
    <location>
        <begin position="400"/>
        <end position="410"/>
    </location>
</feature>
<feature type="compositionally biased region" description="Polar residues" evidence="1">
    <location>
        <begin position="612"/>
        <end position="624"/>
    </location>
</feature>
<dbReference type="PANTHER" id="PTHR14625:SF3">
    <property type="entry name" value="MICROCEPHALIN"/>
    <property type="match status" value="1"/>
</dbReference>
<evidence type="ECO:0000259" key="2">
    <source>
        <dbReference type="PROSITE" id="PS50172"/>
    </source>
</evidence>
<feature type="region of interest" description="Disordered" evidence="1">
    <location>
        <begin position="25"/>
        <end position="50"/>
    </location>
</feature>